<comment type="caution">
    <text evidence="3">The sequence shown here is derived from an EMBL/GenBank/DDBJ whole genome shotgun (WGS) entry which is preliminary data.</text>
</comment>
<dbReference type="InterPro" id="IPR004474">
    <property type="entry name" value="LytR_CpsA_psr"/>
</dbReference>
<dbReference type="InterPro" id="IPR050922">
    <property type="entry name" value="LytR/CpsA/Psr_CW_biosynth"/>
</dbReference>
<sequence length="394" mass="42650">MDSRAGLSGAERDRLHVNGRACDCTDVMMLLHFSGDRRRISAVSIPRDSYVRFAPHRDKKGEAPTAHWGKINAAHRHGGPALAVRTVEQATGLRVHHYAEADFAGFVAAVDGLGGAEVCTRKPMWDENAGLDLAAGEHALSGGDALRFVRARHVPPPGDLGRVRRQQQLVAGVLLRLAGERADDPSALLRAARTLRRTVRTDEGLTRQQLLRLGGRLRGLSARRMEFATVPIADFDHRVASWGSTLAWDDRRARALFRALAEDRPLTRDRALAPPPGVRPVAVDPGLVPVRVVGEGRESARVERALRRNGFSVAGRGGGRRAEGRTVISYAPGYDGYARVLAAALPQARTRPVVGHSRTLTVRPGAGRVRLARIVHDRSSVEGAPVTAKDLACP</sequence>
<evidence type="ECO:0000256" key="1">
    <source>
        <dbReference type="ARBA" id="ARBA00006068"/>
    </source>
</evidence>
<accession>A0A6G4WT74</accession>
<name>A0A6G4WT74_9ACTN</name>
<dbReference type="EMBL" id="JAAKZZ010000030">
    <property type="protein sequence ID" value="NGO67744.1"/>
    <property type="molecule type" value="Genomic_DNA"/>
</dbReference>
<evidence type="ECO:0000313" key="3">
    <source>
        <dbReference type="EMBL" id="NGO67744.1"/>
    </source>
</evidence>
<comment type="similarity">
    <text evidence="1">Belongs to the LytR/CpsA/Psr (LCP) family.</text>
</comment>
<dbReference type="PANTHER" id="PTHR33392:SF6">
    <property type="entry name" value="POLYISOPRENYL-TEICHOIC ACID--PEPTIDOGLYCAN TEICHOIC ACID TRANSFERASE TAGU"/>
    <property type="match status" value="1"/>
</dbReference>
<dbReference type="Proteomes" id="UP000477722">
    <property type="component" value="Unassembled WGS sequence"/>
</dbReference>
<feature type="domain" description="Cell envelope-related transcriptional attenuator" evidence="2">
    <location>
        <begin position="25"/>
        <end position="175"/>
    </location>
</feature>
<protein>
    <submittedName>
        <fullName evidence="3">LCP family protein</fullName>
    </submittedName>
</protein>
<dbReference type="Gene3D" id="3.40.630.190">
    <property type="entry name" value="LCP protein"/>
    <property type="match status" value="1"/>
</dbReference>
<organism evidence="3 4">
    <name type="scientific">Streptomyces boncukensis</name>
    <dbReference type="NCBI Taxonomy" id="2711219"/>
    <lineage>
        <taxon>Bacteria</taxon>
        <taxon>Bacillati</taxon>
        <taxon>Actinomycetota</taxon>
        <taxon>Actinomycetes</taxon>
        <taxon>Kitasatosporales</taxon>
        <taxon>Streptomycetaceae</taxon>
        <taxon>Streptomyces</taxon>
    </lineage>
</organism>
<evidence type="ECO:0000259" key="2">
    <source>
        <dbReference type="Pfam" id="PF03816"/>
    </source>
</evidence>
<gene>
    <name evidence="3" type="ORF">G5C65_05115</name>
</gene>
<dbReference type="AlphaFoldDB" id="A0A6G4WT74"/>
<evidence type="ECO:0000313" key="4">
    <source>
        <dbReference type="Proteomes" id="UP000477722"/>
    </source>
</evidence>
<dbReference type="NCBIfam" id="TIGR00350">
    <property type="entry name" value="lytR_cpsA_psr"/>
    <property type="match status" value="1"/>
</dbReference>
<dbReference type="PANTHER" id="PTHR33392">
    <property type="entry name" value="POLYISOPRENYL-TEICHOIC ACID--PEPTIDOGLYCAN TEICHOIC ACID TRANSFERASE TAGU"/>
    <property type="match status" value="1"/>
</dbReference>
<keyword evidence="4" id="KW-1185">Reference proteome</keyword>
<reference evidence="3 4" key="1">
    <citation type="submission" date="2020-02" db="EMBL/GenBank/DDBJ databases">
        <title>Whole-genome analyses of novel actinobacteria.</title>
        <authorList>
            <person name="Sahin N."/>
            <person name="Tatar D."/>
        </authorList>
    </citation>
    <scope>NUCLEOTIDE SEQUENCE [LARGE SCALE GENOMIC DNA]</scope>
    <source>
        <strain evidence="3 4">SB3404</strain>
    </source>
</reference>
<dbReference type="Pfam" id="PF03816">
    <property type="entry name" value="LytR_cpsA_psr"/>
    <property type="match status" value="1"/>
</dbReference>
<proteinExistence type="inferred from homology"/>